<keyword evidence="2" id="KW-1185">Reference proteome</keyword>
<dbReference type="STRING" id="1396821.SAMN05444515_10397"/>
<gene>
    <name evidence="1" type="ORF">SAMN05444515_10397</name>
</gene>
<protein>
    <submittedName>
        <fullName evidence="1">Uncharacterized protein</fullName>
    </submittedName>
</protein>
<proteinExistence type="predicted"/>
<evidence type="ECO:0000313" key="2">
    <source>
        <dbReference type="Proteomes" id="UP000199256"/>
    </source>
</evidence>
<dbReference type="Proteomes" id="UP000199256">
    <property type="component" value="Unassembled WGS sequence"/>
</dbReference>
<dbReference type="AlphaFoldDB" id="A0A1H7IBP6"/>
<evidence type="ECO:0000313" key="1">
    <source>
        <dbReference type="EMBL" id="SEK59951.1"/>
    </source>
</evidence>
<dbReference type="EMBL" id="FOAA01000003">
    <property type="protein sequence ID" value="SEK59951.1"/>
    <property type="molecule type" value="Genomic_DNA"/>
</dbReference>
<accession>A0A1H7IBP6</accession>
<sequence length="93" mass="10973">MVLDGFEGMLEEKAIRLIQFEYNQGAILSKFLLRDFYEFFEQQGYRVARLFPDRVQFKSYGFDDEDFKGPNYLAIYTDDTQVLEALGMAPVHR</sequence>
<organism evidence="1 2">
    <name type="scientific">Ectothiorhodospira marina</name>
    <dbReference type="NCBI Taxonomy" id="1396821"/>
    <lineage>
        <taxon>Bacteria</taxon>
        <taxon>Pseudomonadati</taxon>
        <taxon>Pseudomonadota</taxon>
        <taxon>Gammaproteobacteria</taxon>
        <taxon>Chromatiales</taxon>
        <taxon>Ectothiorhodospiraceae</taxon>
        <taxon>Ectothiorhodospira</taxon>
    </lineage>
</organism>
<reference evidence="2" key="1">
    <citation type="submission" date="2016-10" db="EMBL/GenBank/DDBJ databases">
        <authorList>
            <person name="Varghese N."/>
            <person name="Submissions S."/>
        </authorList>
    </citation>
    <scope>NUCLEOTIDE SEQUENCE [LARGE SCALE GENOMIC DNA]</scope>
    <source>
        <strain evidence="2">DSM 241</strain>
    </source>
</reference>
<name>A0A1H7IBP6_9GAMM</name>